<evidence type="ECO:0000313" key="2">
    <source>
        <dbReference type="EMBL" id="MFD2733426.1"/>
    </source>
</evidence>
<organism evidence="2 3">
    <name type="scientific">Pedobacter alpinus</name>
    <dbReference type="NCBI Taxonomy" id="1590643"/>
    <lineage>
        <taxon>Bacteria</taxon>
        <taxon>Pseudomonadati</taxon>
        <taxon>Bacteroidota</taxon>
        <taxon>Sphingobacteriia</taxon>
        <taxon>Sphingobacteriales</taxon>
        <taxon>Sphingobacteriaceae</taxon>
        <taxon>Pedobacter</taxon>
    </lineage>
</organism>
<proteinExistence type="predicted"/>
<evidence type="ECO:0000313" key="3">
    <source>
        <dbReference type="Proteomes" id="UP001597546"/>
    </source>
</evidence>
<keyword evidence="3" id="KW-1185">Reference proteome</keyword>
<protein>
    <submittedName>
        <fullName evidence="2">DUF2126 domain-containing protein</fullName>
    </submittedName>
</protein>
<comment type="caution">
    <text evidence="2">The sequence shown here is derived from an EMBL/GenBank/DDBJ whole genome shotgun (WGS) entry which is preliminary data.</text>
</comment>
<dbReference type="InterPro" id="IPR013589">
    <property type="entry name" value="Bac_transglu_N"/>
</dbReference>
<dbReference type="Pfam" id="PF08379">
    <property type="entry name" value="Bact_transglu_N"/>
    <property type="match status" value="1"/>
</dbReference>
<accession>A0ABW5TX57</accession>
<dbReference type="SMART" id="SM00460">
    <property type="entry name" value="TGc"/>
    <property type="match status" value="1"/>
</dbReference>
<feature type="domain" description="Transglutaminase-like" evidence="1">
    <location>
        <begin position="173"/>
        <end position="249"/>
    </location>
</feature>
<dbReference type="RefSeq" id="WP_379044040.1">
    <property type="nucleotide sequence ID" value="NZ_JBHSKW010000035.1"/>
</dbReference>
<dbReference type="SUPFAM" id="SSF54001">
    <property type="entry name" value="Cysteine proteinases"/>
    <property type="match status" value="1"/>
</dbReference>
<dbReference type="Pfam" id="PF01841">
    <property type="entry name" value="Transglut_core"/>
    <property type="match status" value="1"/>
</dbReference>
<name>A0ABW5TX57_9SPHI</name>
<gene>
    <name evidence="2" type="ORF">ACFSSE_17080</name>
</gene>
<reference evidence="3" key="1">
    <citation type="journal article" date="2019" name="Int. J. Syst. Evol. Microbiol.">
        <title>The Global Catalogue of Microorganisms (GCM) 10K type strain sequencing project: providing services to taxonomists for standard genome sequencing and annotation.</title>
        <authorList>
            <consortium name="The Broad Institute Genomics Platform"/>
            <consortium name="The Broad Institute Genome Sequencing Center for Infectious Disease"/>
            <person name="Wu L."/>
            <person name="Ma J."/>
        </authorList>
    </citation>
    <scope>NUCLEOTIDE SEQUENCE [LARGE SCALE GENOMIC DNA]</scope>
    <source>
        <strain evidence="3">KCTC 42456</strain>
    </source>
</reference>
<dbReference type="Pfam" id="PF09899">
    <property type="entry name" value="DUF2126"/>
    <property type="match status" value="1"/>
</dbReference>
<dbReference type="InterPro" id="IPR018667">
    <property type="entry name" value="DUF2126"/>
</dbReference>
<dbReference type="PANTHER" id="PTHR33490:SF1">
    <property type="entry name" value="SLL1233 PROTEIN"/>
    <property type="match status" value="1"/>
</dbReference>
<dbReference type="Gene3D" id="3.10.620.30">
    <property type="match status" value="1"/>
</dbReference>
<dbReference type="InterPro" id="IPR038765">
    <property type="entry name" value="Papain-like_cys_pep_sf"/>
</dbReference>
<dbReference type="Proteomes" id="UP001597546">
    <property type="component" value="Unassembled WGS sequence"/>
</dbReference>
<dbReference type="EMBL" id="JBHULV010000054">
    <property type="protein sequence ID" value="MFD2733426.1"/>
    <property type="molecule type" value="Genomic_DNA"/>
</dbReference>
<dbReference type="InterPro" id="IPR002931">
    <property type="entry name" value="Transglutaminase-like"/>
</dbReference>
<dbReference type="PANTHER" id="PTHR33490">
    <property type="entry name" value="BLR5614 PROTEIN-RELATED"/>
    <property type="match status" value="1"/>
</dbReference>
<evidence type="ECO:0000259" key="1">
    <source>
        <dbReference type="SMART" id="SM00460"/>
    </source>
</evidence>
<sequence length="1156" mass="132577">MAIHAAIKHSTGYKYNKPIAVSPQVIRLRPAPHARTPILAYSLRITPENHFINWQQDPFGNYLARVVFPDKITEFKVDVEVVAEMKVINPFDFFLEKYAQKFPFTYDEALQKELAPYFEINDDSKTLNKWVEDIKQFYNQSTIDFLVAVNAKLYRDVNYTIRLEPGIQTPEETLIKALGSCRDSAWVLAQALRKIGLATRFVSGYLIQLKPDKKSIDGASGPEEDFTDLHAWCEVFIPGAGWVGLDATSGLFAGEGHIPLCCTPSPSSASPITGFTEPAEVEFSFANNVYRIHEDPRVTKPYSDEEWQKIYSLGAQVEQEFTAQDVRLTMGGEPTFVSKSDMESEQWNTDADGEEKRIKAYQLAQNLNQSFAEGKGLIHIGQGKWYPGEALPRWQYGIYWRKDDFPITCKPDVYGNPNLDYNYSFQNAEQLLKAVSAKLKLNENYIQPAYEDVYYYLWQEDKLPININPLRVNLNDSAERNTLSTVLQNGLNNPIGFVLPLEWNFEIGNWLSCAWEFRQKQLFLIPGNSPMGLRLPLKSLPQMVASQRDQEVERSPFETLENLPNYHQTIHTDKIEASNLDDIPKDWLYPKEYDTPEEDEKEGDFFVVKKKKTEKDGFEPEFRTKTVKTALGIEAREGKLFVFFPPLKHIEQYLELLAIIEDAAAKLSLKIIIEGYNPPSDNRIEKLVVTPDPGVVEVNIQPAKTWDEVLNNYRILFDSANKVGLGTEKFMLDGRHIGSGGGHHITLGGTTPADSPILRRPDILKSFLIFWQNHPGLSYLFSTAFIGPTSQAPRIDEGMPDKLYELEIALNQIKKGEETPFWLTDRLLRHLLTDITGNTHRAEFCIDKLYSPDSQTGRLGILEFRAFEMPPDERMCLVQLLLVRTLFAWFWKKPYENKLIRWGTELHDKFMLHHYIKEDLLDICDQMKQDGYDFNPEWLEPFFEFRFPMVGAIQQKGIDLLLRTGIEPWQVLGEEMSSSGTARFVDSSVERIEVKVNGINEERYAILCNQMRIPLRSTGKNEEFVAGIRYKAWAPPSALHPTLPVDVPLVFDIYDLWNKKSIGGCTYHIAHPGGRSYDTYPVNSYEAEARRESRFFNFGHTQGDAINTVETVNQDFSAGYRYVNPEYSTNITSVPELKVEADKEFPYTFDLRKKRK</sequence>